<dbReference type="EMBL" id="SNYW01000008">
    <property type="protein sequence ID" value="TDQ82209.1"/>
    <property type="molecule type" value="Genomic_DNA"/>
</dbReference>
<gene>
    <name evidence="2" type="ORF">A8950_2031</name>
</gene>
<organism evidence="2 3">
    <name type="scientific">Dongia mobilis</name>
    <dbReference type="NCBI Taxonomy" id="578943"/>
    <lineage>
        <taxon>Bacteria</taxon>
        <taxon>Pseudomonadati</taxon>
        <taxon>Pseudomonadota</taxon>
        <taxon>Alphaproteobacteria</taxon>
        <taxon>Rhodospirillales</taxon>
        <taxon>Dongiaceae</taxon>
        <taxon>Dongia</taxon>
    </lineage>
</organism>
<protein>
    <recommendedName>
        <fullName evidence="4">DUF2333 family protein</fullName>
    </recommendedName>
</protein>
<dbReference type="Proteomes" id="UP000295783">
    <property type="component" value="Unassembled WGS sequence"/>
</dbReference>
<dbReference type="RefSeq" id="WP_133613507.1">
    <property type="nucleotide sequence ID" value="NZ_SNYW01000008.1"/>
</dbReference>
<sequence>MSDEFIADQPAGDRSGNDTRRTGWRRFLPRIGGLALSRPHEDGERSRWVTGLRWGGSALLAVMLLYYPVGAALVHRINDDPAFNPGVVPAEASNAVAMAAAIIDREVNQTGWPSNDPWFFPGAVLDNMPNFQAGEIQALQRVITELRDQIGRSRGTSSIDPGLQNAASAINTRPDIWYFDLNRSWAPLTPSDNYYRDAMRSLIDFNTRLVAGQAVFERRADNLLSTLERISQDLGAASNKIDQEIDAESAAWFDTGADDIFYFNKGQLYAYGLLLRALGRDFQPILAEKGASTIWQRMVDSMLEGAVLQPLFVVNGEPGSVAQPNHLAEQGFYLLRARAQLDELQDILRK</sequence>
<dbReference type="OrthoDB" id="7594726at2"/>
<evidence type="ECO:0000313" key="2">
    <source>
        <dbReference type="EMBL" id="TDQ82209.1"/>
    </source>
</evidence>
<proteinExistence type="predicted"/>
<comment type="caution">
    <text evidence="2">The sequence shown here is derived from an EMBL/GenBank/DDBJ whole genome shotgun (WGS) entry which is preliminary data.</text>
</comment>
<accession>A0A4R6WMH4</accession>
<evidence type="ECO:0008006" key="4">
    <source>
        <dbReference type="Google" id="ProtNLM"/>
    </source>
</evidence>
<feature type="region of interest" description="Disordered" evidence="1">
    <location>
        <begin position="1"/>
        <end position="21"/>
    </location>
</feature>
<evidence type="ECO:0000256" key="1">
    <source>
        <dbReference type="SAM" id="MobiDB-lite"/>
    </source>
</evidence>
<reference evidence="2 3" key="1">
    <citation type="submission" date="2019-03" db="EMBL/GenBank/DDBJ databases">
        <title>Genomic Encyclopedia of Type Strains, Phase III (KMG-III): the genomes of soil and plant-associated and newly described type strains.</title>
        <authorList>
            <person name="Whitman W."/>
        </authorList>
    </citation>
    <scope>NUCLEOTIDE SEQUENCE [LARGE SCALE GENOMIC DNA]</scope>
    <source>
        <strain evidence="2 3">CGMCC 1.7660</strain>
    </source>
</reference>
<dbReference type="Pfam" id="PF10095">
    <property type="entry name" value="DUF2333"/>
    <property type="match status" value="2"/>
</dbReference>
<evidence type="ECO:0000313" key="3">
    <source>
        <dbReference type="Proteomes" id="UP000295783"/>
    </source>
</evidence>
<dbReference type="InterPro" id="IPR016936">
    <property type="entry name" value="UCP029693"/>
</dbReference>
<name>A0A4R6WMH4_9PROT</name>
<dbReference type="AlphaFoldDB" id="A0A4R6WMH4"/>
<keyword evidence="3" id="KW-1185">Reference proteome</keyword>